<dbReference type="Proteomes" id="UP001159364">
    <property type="component" value="Linkage Group LG03"/>
</dbReference>
<dbReference type="SUPFAM" id="SSF48452">
    <property type="entry name" value="TPR-like"/>
    <property type="match status" value="1"/>
</dbReference>
<dbReference type="InterPro" id="IPR046849">
    <property type="entry name" value="E2_motif"/>
</dbReference>
<dbReference type="EMBL" id="JAIWQS010000003">
    <property type="protein sequence ID" value="KAJ8770552.1"/>
    <property type="molecule type" value="Genomic_DNA"/>
</dbReference>
<dbReference type="PROSITE" id="PS51375">
    <property type="entry name" value="PPR"/>
    <property type="match status" value="5"/>
</dbReference>
<feature type="compositionally biased region" description="Polar residues" evidence="7">
    <location>
        <begin position="20"/>
        <end position="32"/>
    </location>
</feature>
<name>A0AAV8TUJ5_9ROSI</name>
<feature type="repeat" description="PPR" evidence="6">
    <location>
        <begin position="495"/>
        <end position="529"/>
    </location>
</feature>
<reference evidence="8 9" key="1">
    <citation type="submission" date="2021-09" db="EMBL/GenBank/DDBJ databases">
        <title>Genomic insights and catalytic innovation underlie evolution of tropane alkaloids biosynthesis.</title>
        <authorList>
            <person name="Wang Y.-J."/>
            <person name="Tian T."/>
            <person name="Huang J.-P."/>
            <person name="Huang S.-X."/>
        </authorList>
    </citation>
    <scope>NUCLEOTIDE SEQUENCE [LARGE SCALE GENOMIC DNA]</scope>
    <source>
        <strain evidence="8">KIB-2018</strain>
        <tissue evidence="8">Leaf</tissue>
    </source>
</reference>
<dbReference type="Pfam" id="PF20431">
    <property type="entry name" value="E_motif"/>
    <property type="match status" value="1"/>
</dbReference>
<dbReference type="InterPro" id="IPR046960">
    <property type="entry name" value="PPR_At4g14850-like_plant"/>
</dbReference>
<dbReference type="Pfam" id="PF20430">
    <property type="entry name" value="Eplus_motif"/>
    <property type="match status" value="1"/>
</dbReference>
<keyword evidence="2" id="KW-0150">Chloroplast</keyword>
<dbReference type="PANTHER" id="PTHR47926:SF452">
    <property type="entry name" value="PENTATRICOPEPTIDE REPEAT-CONTAINING PROTEIN"/>
    <property type="match status" value="1"/>
</dbReference>
<dbReference type="AlphaFoldDB" id="A0AAV8TUJ5"/>
<dbReference type="GO" id="GO:0003729">
    <property type="term" value="F:mRNA binding"/>
    <property type="evidence" value="ECO:0007669"/>
    <property type="project" value="UniProtKB-ARBA"/>
</dbReference>
<dbReference type="Pfam" id="PF13041">
    <property type="entry name" value="PPR_2"/>
    <property type="match status" value="3"/>
</dbReference>
<evidence type="ECO:0000256" key="4">
    <source>
        <dbReference type="ARBA" id="ARBA00022737"/>
    </source>
</evidence>
<accession>A0AAV8TUJ5</accession>
<keyword evidence="9" id="KW-1185">Reference proteome</keyword>
<evidence type="ECO:0008006" key="10">
    <source>
        <dbReference type="Google" id="ProtNLM"/>
    </source>
</evidence>
<evidence type="ECO:0000256" key="6">
    <source>
        <dbReference type="PROSITE-ProRule" id="PRU00708"/>
    </source>
</evidence>
<evidence type="ECO:0000313" key="9">
    <source>
        <dbReference type="Proteomes" id="UP001159364"/>
    </source>
</evidence>
<dbReference type="FunFam" id="1.25.40.10:FF:000573">
    <property type="entry name" value="Pentatricopeptide repeat-containing protein mitochondrial"/>
    <property type="match status" value="1"/>
</dbReference>
<evidence type="ECO:0000256" key="1">
    <source>
        <dbReference type="ARBA" id="ARBA00004229"/>
    </source>
</evidence>
<dbReference type="InterPro" id="IPR011990">
    <property type="entry name" value="TPR-like_helical_dom_sf"/>
</dbReference>
<proteinExistence type="predicted"/>
<feature type="repeat" description="PPR" evidence="6">
    <location>
        <begin position="393"/>
        <end position="427"/>
    </location>
</feature>
<evidence type="ECO:0000313" key="8">
    <source>
        <dbReference type="EMBL" id="KAJ8770552.1"/>
    </source>
</evidence>
<comment type="caution">
    <text evidence="8">The sequence shown here is derived from an EMBL/GenBank/DDBJ whole genome shotgun (WGS) entry which is preliminary data.</text>
</comment>
<protein>
    <recommendedName>
        <fullName evidence="10">Pentatricopeptide repeat-containing protein</fullName>
    </recommendedName>
</protein>
<feature type="repeat" description="PPR" evidence="6">
    <location>
        <begin position="631"/>
        <end position="666"/>
    </location>
</feature>
<evidence type="ECO:0000256" key="7">
    <source>
        <dbReference type="SAM" id="MobiDB-lite"/>
    </source>
</evidence>
<dbReference type="InterPro" id="IPR002885">
    <property type="entry name" value="PPR_rpt"/>
</dbReference>
<keyword evidence="5" id="KW-0809">Transit peptide</keyword>
<comment type="subcellular location">
    <subcellularLocation>
        <location evidence="1">Plastid</location>
        <location evidence="1">Chloroplast</location>
    </subcellularLocation>
</comment>
<evidence type="ECO:0000256" key="5">
    <source>
        <dbReference type="ARBA" id="ARBA00022946"/>
    </source>
</evidence>
<dbReference type="GO" id="GO:0009451">
    <property type="term" value="P:RNA modification"/>
    <property type="evidence" value="ECO:0007669"/>
    <property type="project" value="InterPro"/>
</dbReference>
<dbReference type="Gene3D" id="1.25.40.10">
    <property type="entry name" value="Tetratricopeptide repeat domain"/>
    <property type="match status" value="6"/>
</dbReference>
<dbReference type="FunFam" id="1.25.40.10:FF:000496">
    <property type="entry name" value="Pentatricopeptide repeat-containing protein chloroplastic"/>
    <property type="match status" value="1"/>
</dbReference>
<evidence type="ECO:0000256" key="3">
    <source>
        <dbReference type="ARBA" id="ARBA00022640"/>
    </source>
</evidence>
<keyword evidence="3" id="KW-0934">Plastid</keyword>
<organism evidence="8 9">
    <name type="scientific">Erythroxylum novogranatense</name>
    <dbReference type="NCBI Taxonomy" id="1862640"/>
    <lineage>
        <taxon>Eukaryota</taxon>
        <taxon>Viridiplantae</taxon>
        <taxon>Streptophyta</taxon>
        <taxon>Embryophyta</taxon>
        <taxon>Tracheophyta</taxon>
        <taxon>Spermatophyta</taxon>
        <taxon>Magnoliopsida</taxon>
        <taxon>eudicotyledons</taxon>
        <taxon>Gunneridae</taxon>
        <taxon>Pentapetalae</taxon>
        <taxon>rosids</taxon>
        <taxon>fabids</taxon>
        <taxon>Malpighiales</taxon>
        <taxon>Erythroxylaceae</taxon>
        <taxon>Erythroxylum</taxon>
    </lineage>
</organism>
<gene>
    <name evidence="8" type="ORF">K2173_018043</name>
</gene>
<dbReference type="NCBIfam" id="TIGR00756">
    <property type="entry name" value="PPR"/>
    <property type="match status" value="5"/>
</dbReference>
<keyword evidence="4" id="KW-0677">Repeat</keyword>
<sequence length="833" mass="93017">MASIFSSLLPTPPPHIDPSGNRNHQQNPSLFTLSPPPEPTLKTPSIRSRLSRLCQEGQPHLARQLFDAIPRPTTVLWNTIIIGFICNNMPLEAFLFYSRLKNSSPPIKCDSYTYSSVLKACADTRELMIGKAIHCHFVRGLSYPSRIVYNSLLNMYSTCLSQMGCLNAFDFSKYDVARKVFGAMRKRDVVAWNTMVSWYVKTKRHVNAVRQFRLMMKMGIKPTVVSFVNVFPALSGIGDYKNANVLYGMLIKLGTEYANDMFAVSSAISLYAEIGCVDSARKVFDCSLEMNTEVRNTMIGVYIQNNCPLEAIDVFLQAKETEHTVLDDVTFLLALTAASHLHCLKLAKQLHACVIKTLKVLPVLIMNAVMVMYSRSGDVHSSFNVFEKMQERDIVSWNTIISAFVQNGFDEEALMLAYEMQKQKIKPDSVTVTALLSAASNLKNQNVAKQSHAYLLRQGISFEGMDSYLIDMYAKSGLIRTSELIFAKSSVNNRDQAIWNAMIVGYTRHGLTEEAFFTIRKMIEQKIMPNAVTLASILPACNLAGDIDLGKQIHGVSFRYLLAENIFVNTALVDMYSKLGAINNAESVFTSATEKNSVTYTTMILGYGQNGMGDKALSLFHSMKKSDIKPDTVTFVAVLSACSYAGLVDEGLKIFQSMEREFGIQPLIQHYCCVADMLGKAGRVVEAYEFVNQLGEDGNVLEIWGSVLGACRLHGYSELGEEVAKKLLELDSAGSLAGYQVLLSNIYAEEGSWKDVDKVRNEMREKGLQKEAGSSWINIGGKITRFVSKDQDHPQCDQIYEMLKQLTQEMKDTHHDSCLNPRGMRDISYLFGS</sequence>
<dbReference type="PANTHER" id="PTHR47926">
    <property type="entry name" value="PENTATRICOPEPTIDE REPEAT-CONTAINING PROTEIN"/>
    <property type="match status" value="1"/>
</dbReference>
<dbReference type="FunFam" id="1.25.40.10:FF:000645">
    <property type="entry name" value="Pentatricopeptide repeat-containing protein chloroplastic"/>
    <property type="match status" value="1"/>
</dbReference>
<dbReference type="GO" id="GO:0009507">
    <property type="term" value="C:chloroplast"/>
    <property type="evidence" value="ECO:0007669"/>
    <property type="project" value="UniProtKB-SubCell"/>
</dbReference>
<dbReference type="Pfam" id="PF01535">
    <property type="entry name" value="PPR"/>
    <property type="match status" value="3"/>
</dbReference>
<dbReference type="InterPro" id="IPR046848">
    <property type="entry name" value="E_motif"/>
</dbReference>
<feature type="region of interest" description="Disordered" evidence="7">
    <location>
        <begin position="1"/>
        <end position="42"/>
    </location>
</feature>
<feature type="repeat" description="PPR" evidence="6">
    <location>
        <begin position="188"/>
        <end position="222"/>
    </location>
</feature>
<feature type="repeat" description="PPR" evidence="6">
    <location>
        <begin position="596"/>
        <end position="630"/>
    </location>
</feature>
<evidence type="ECO:0000256" key="2">
    <source>
        <dbReference type="ARBA" id="ARBA00022528"/>
    </source>
</evidence>